<feature type="signal peptide" evidence="1">
    <location>
        <begin position="1"/>
        <end position="23"/>
    </location>
</feature>
<evidence type="ECO:0000313" key="2">
    <source>
        <dbReference type="EMBL" id="CAD8674746.1"/>
    </source>
</evidence>
<keyword evidence="1" id="KW-0732">Signal</keyword>
<name>A0A7S0RDU4_9CHLO</name>
<evidence type="ECO:0008006" key="3">
    <source>
        <dbReference type="Google" id="ProtNLM"/>
    </source>
</evidence>
<reference evidence="2" key="1">
    <citation type="submission" date="2021-01" db="EMBL/GenBank/DDBJ databases">
        <authorList>
            <person name="Corre E."/>
            <person name="Pelletier E."/>
            <person name="Niang G."/>
            <person name="Scheremetjew M."/>
            <person name="Finn R."/>
            <person name="Kale V."/>
            <person name="Holt S."/>
            <person name="Cochrane G."/>
            <person name="Meng A."/>
            <person name="Brown T."/>
            <person name="Cohen L."/>
        </authorList>
    </citation>
    <scope>NUCLEOTIDE SEQUENCE</scope>
    <source>
        <strain evidence="2">SAG 11-49</strain>
    </source>
</reference>
<gene>
    <name evidence="2" type="ORF">CLEI1391_LOCUS6520</name>
</gene>
<accession>A0A7S0RDU4</accession>
<organism evidence="2">
    <name type="scientific">Chlamydomonas leiostraca</name>
    <dbReference type="NCBI Taxonomy" id="1034604"/>
    <lineage>
        <taxon>Eukaryota</taxon>
        <taxon>Viridiplantae</taxon>
        <taxon>Chlorophyta</taxon>
        <taxon>core chlorophytes</taxon>
        <taxon>Chlorophyceae</taxon>
        <taxon>CS clade</taxon>
        <taxon>Chlamydomonadales</taxon>
        <taxon>Chlamydomonadaceae</taxon>
        <taxon>Chlamydomonas</taxon>
    </lineage>
</organism>
<dbReference type="AlphaFoldDB" id="A0A7S0RDU4"/>
<evidence type="ECO:0000256" key="1">
    <source>
        <dbReference type="SAM" id="SignalP"/>
    </source>
</evidence>
<proteinExistence type="predicted"/>
<sequence length="341" mass="36804">MPHYLVQCLLLYNLLGFLGAVLGQNRIACGTSTLPSVMPSGNETASNATLVDHAIYNACLWADVQLTLHAGDVRYNVTGTLMAGLTTSPCIPDMASTLVIADFMRANGIPAWGVGPAAPFNYTVQSITNSFVCCRPLCTTSAGVLIPNRKPVTVRLAPGAPPFFPKTKRLDCWLFPEVMDKLYIDEVFRDYSTGNGQAVLGTAPRTDGRSYYDGEIAQCYSATIRATTEYDGRLLTVEGDIRGAFGQGVMCAANTLHNFLEAYSILQFPAYTFSGGLTWKFQSVTGISCCDTYNLSSVDEPSCNELPGRRMTLSLAAGRARLPRPLLAALALLAAWLLVRV</sequence>
<dbReference type="EMBL" id="HBFB01011517">
    <property type="protein sequence ID" value="CAD8674746.1"/>
    <property type="molecule type" value="Transcribed_RNA"/>
</dbReference>
<protein>
    <recommendedName>
        <fullName evidence="3">Pherophorin domain-containing protein</fullName>
    </recommendedName>
</protein>
<feature type="chain" id="PRO_5030923553" description="Pherophorin domain-containing protein" evidence="1">
    <location>
        <begin position="24"/>
        <end position="341"/>
    </location>
</feature>